<dbReference type="GO" id="GO:0003723">
    <property type="term" value="F:RNA binding"/>
    <property type="evidence" value="ECO:0007669"/>
    <property type="project" value="UniProtKB-UniRule"/>
</dbReference>
<evidence type="ECO:0000256" key="7">
    <source>
        <dbReference type="ARBA" id="ARBA00023015"/>
    </source>
</evidence>
<dbReference type="EC" id="3.6.4.-" evidence="9 10"/>
<dbReference type="NCBIfam" id="TIGR00767">
    <property type="entry name" value="rho"/>
    <property type="match status" value="1"/>
</dbReference>
<dbReference type="PANTHER" id="PTHR46425:SF1">
    <property type="entry name" value="TRANSCRIPTION TERMINATION FACTOR RHO"/>
    <property type="match status" value="1"/>
</dbReference>
<dbReference type="HAMAP" id="MF_01884">
    <property type="entry name" value="Rho"/>
    <property type="match status" value="1"/>
</dbReference>
<dbReference type="InterPro" id="IPR011112">
    <property type="entry name" value="Rho-like_N"/>
</dbReference>
<comment type="function">
    <text evidence="9">Facilitates transcription termination by a mechanism that involves Rho binding to the nascent RNA, activation of Rho's RNA-dependent ATPase activity, and release of the mRNA from the DNA template.</text>
</comment>
<evidence type="ECO:0000256" key="5">
    <source>
        <dbReference type="ARBA" id="ARBA00022840"/>
    </source>
</evidence>
<dbReference type="Pfam" id="PF07498">
    <property type="entry name" value="Rho_N"/>
    <property type="match status" value="1"/>
</dbReference>
<dbReference type="OrthoDB" id="9805197at2"/>
<dbReference type="InterPro" id="IPR011113">
    <property type="entry name" value="Rho_RNA-bd"/>
</dbReference>
<keyword evidence="1 9" id="KW-0806">Transcription termination</keyword>
<accession>A0A1G7V2X6</accession>
<keyword evidence="15" id="KW-1185">Reference proteome</keyword>
<gene>
    <name evidence="9" type="primary">rho</name>
    <name evidence="14" type="ORF">SAMN05421827_107235</name>
</gene>
<dbReference type="InterPro" id="IPR036269">
    <property type="entry name" value="Rho_N_sf"/>
</dbReference>
<dbReference type="SUPFAM" id="SSF50249">
    <property type="entry name" value="Nucleic acid-binding proteins"/>
    <property type="match status" value="1"/>
</dbReference>
<evidence type="ECO:0000313" key="15">
    <source>
        <dbReference type="Proteomes" id="UP000199643"/>
    </source>
</evidence>
<dbReference type="SMART" id="SM00382">
    <property type="entry name" value="AAA"/>
    <property type="match status" value="1"/>
</dbReference>
<name>A0A1G7V2X6_9SPHI</name>
<keyword evidence="6 9" id="KW-0694">RNA-binding</keyword>
<evidence type="ECO:0000259" key="13">
    <source>
        <dbReference type="PROSITE" id="PS51856"/>
    </source>
</evidence>
<evidence type="ECO:0000313" key="14">
    <source>
        <dbReference type="EMBL" id="SDG54133.1"/>
    </source>
</evidence>
<evidence type="ECO:0000256" key="9">
    <source>
        <dbReference type="HAMAP-Rule" id="MF_01884"/>
    </source>
</evidence>
<dbReference type="CDD" id="cd01128">
    <property type="entry name" value="rho_factor_C"/>
    <property type="match status" value="1"/>
</dbReference>
<dbReference type="Gene3D" id="2.40.50.140">
    <property type="entry name" value="Nucleic acid-binding proteins"/>
    <property type="match status" value="1"/>
</dbReference>
<dbReference type="InterPro" id="IPR011129">
    <property type="entry name" value="CSD"/>
</dbReference>
<dbReference type="STRING" id="405671.SAMN05421827_107235"/>
<feature type="compositionally biased region" description="Basic and acidic residues" evidence="12">
    <location>
        <begin position="95"/>
        <end position="106"/>
    </location>
</feature>
<dbReference type="SMART" id="SM00959">
    <property type="entry name" value="Rho_N"/>
    <property type="match status" value="1"/>
</dbReference>
<feature type="binding site" evidence="9">
    <location>
        <begin position="347"/>
        <end position="352"/>
    </location>
    <ligand>
        <name>ATP</name>
        <dbReference type="ChEBI" id="CHEBI:30616"/>
    </ligand>
</feature>
<keyword evidence="7 9" id="KW-0805">Transcription regulation</keyword>
<dbReference type="GO" id="GO:0008186">
    <property type="term" value="F:ATP-dependent activity, acting on RNA"/>
    <property type="evidence" value="ECO:0007669"/>
    <property type="project" value="UniProtKB-UniRule"/>
</dbReference>
<dbReference type="Gene3D" id="1.10.720.10">
    <property type="match status" value="1"/>
</dbReference>
<dbReference type="GO" id="GO:0006353">
    <property type="term" value="P:DNA-templated transcription termination"/>
    <property type="evidence" value="ECO:0007669"/>
    <property type="project" value="UniProtKB-UniRule"/>
</dbReference>
<dbReference type="Pfam" id="PF00006">
    <property type="entry name" value="ATP-synt_ab"/>
    <property type="match status" value="1"/>
</dbReference>
<dbReference type="InterPro" id="IPR012340">
    <property type="entry name" value="NA-bd_OB-fold"/>
</dbReference>
<feature type="domain" description="Rho RNA-BD" evidence="13">
    <location>
        <begin position="217"/>
        <end position="292"/>
    </location>
</feature>
<feature type="binding site" evidence="9">
    <location>
        <position position="378"/>
    </location>
    <ligand>
        <name>ATP</name>
        <dbReference type="ChEBI" id="CHEBI:30616"/>
    </ligand>
</feature>
<evidence type="ECO:0000256" key="3">
    <source>
        <dbReference type="ARBA" id="ARBA00022801"/>
    </source>
</evidence>
<keyword evidence="4 9" id="KW-0347">Helicase</keyword>
<dbReference type="InterPro" id="IPR004665">
    <property type="entry name" value="Term_rho"/>
</dbReference>
<dbReference type="Gene3D" id="3.40.50.300">
    <property type="entry name" value="P-loop containing nucleotide triphosphate hydrolases"/>
    <property type="match status" value="1"/>
</dbReference>
<keyword evidence="3 9" id="KW-0378">Hydrolase</keyword>
<keyword evidence="5 9" id="KW-0067">ATP-binding</keyword>
<dbReference type="EMBL" id="FNCH01000007">
    <property type="protein sequence ID" value="SDG54133.1"/>
    <property type="molecule type" value="Genomic_DNA"/>
</dbReference>
<reference evidence="15" key="1">
    <citation type="submission" date="2016-10" db="EMBL/GenBank/DDBJ databases">
        <authorList>
            <person name="Varghese N."/>
            <person name="Submissions S."/>
        </authorList>
    </citation>
    <scope>NUCLEOTIDE SEQUENCE [LARGE SCALE GENOMIC DNA]</scope>
    <source>
        <strain evidence="15">DSM 17933</strain>
    </source>
</reference>
<proteinExistence type="inferred from homology"/>
<dbReference type="GO" id="GO:0016787">
    <property type="term" value="F:hydrolase activity"/>
    <property type="evidence" value="ECO:0007669"/>
    <property type="project" value="UniProtKB-KW"/>
</dbReference>
<evidence type="ECO:0000256" key="4">
    <source>
        <dbReference type="ARBA" id="ARBA00022806"/>
    </source>
</evidence>
<organism evidence="14 15">
    <name type="scientific">Pedobacter terrae</name>
    <dbReference type="NCBI Taxonomy" id="405671"/>
    <lineage>
        <taxon>Bacteria</taxon>
        <taxon>Pseudomonadati</taxon>
        <taxon>Bacteroidota</taxon>
        <taxon>Sphingobacteriia</taxon>
        <taxon>Sphingobacteriales</taxon>
        <taxon>Sphingobacteriaceae</taxon>
        <taxon>Pedobacter</taxon>
    </lineage>
</organism>
<keyword evidence="2 9" id="KW-0547">Nucleotide-binding</keyword>
<dbReference type="Proteomes" id="UP000199643">
    <property type="component" value="Unassembled WGS sequence"/>
</dbReference>
<evidence type="ECO:0000256" key="6">
    <source>
        <dbReference type="ARBA" id="ARBA00022884"/>
    </source>
</evidence>
<dbReference type="InterPro" id="IPR027417">
    <property type="entry name" value="P-loop_NTPase"/>
</dbReference>
<dbReference type="NCBIfam" id="NF006886">
    <property type="entry name" value="PRK09376.1"/>
    <property type="match status" value="1"/>
</dbReference>
<dbReference type="InterPro" id="IPR000194">
    <property type="entry name" value="ATPase_F1/V1/A1_a/bsu_nucl-bd"/>
</dbReference>
<keyword evidence="8 9" id="KW-0804">Transcription</keyword>
<comment type="caution">
    <text evidence="9">Lacks conserved residue(s) required for the propagation of feature annotation.</text>
</comment>
<feature type="region of interest" description="Disordered" evidence="12">
    <location>
        <begin position="91"/>
        <end position="212"/>
    </location>
</feature>
<dbReference type="RefSeq" id="WP_090499851.1">
    <property type="nucleotide sequence ID" value="NZ_FNCH01000007.1"/>
</dbReference>
<evidence type="ECO:0000256" key="8">
    <source>
        <dbReference type="ARBA" id="ARBA00023163"/>
    </source>
</evidence>
<dbReference type="PANTHER" id="PTHR46425">
    <property type="entry name" value="TRANSCRIPTION TERMINATION FACTOR RHO"/>
    <property type="match status" value="1"/>
</dbReference>
<evidence type="ECO:0000256" key="10">
    <source>
        <dbReference type="NCBIfam" id="TIGR00767"/>
    </source>
</evidence>
<evidence type="ECO:0000256" key="2">
    <source>
        <dbReference type="ARBA" id="ARBA00022741"/>
    </source>
</evidence>
<comment type="similarity">
    <text evidence="9 11">Belongs to the Rho family.</text>
</comment>
<feature type="compositionally biased region" description="Basic and acidic residues" evidence="12">
    <location>
        <begin position="143"/>
        <end position="155"/>
    </location>
</feature>
<evidence type="ECO:0000256" key="1">
    <source>
        <dbReference type="ARBA" id="ARBA00022472"/>
    </source>
</evidence>
<comment type="subunit">
    <text evidence="9">Homohexamer. The homohexamer assembles into an open ring structure.</text>
</comment>
<dbReference type="SMART" id="SM00357">
    <property type="entry name" value="CSP"/>
    <property type="match status" value="1"/>
</dbReference>
<protein>
    <recommendedName>
        <fullName evidence="9 10">Transcription termination factor Rho</fullName>
        <ecNumber evidence="9 10">3.6.4.-</ecNumber>
    </recommendedName>
    <alternativeName>
        <fullName evidence="9">ATP-dependent helicase Rho</fullName>
    </alternativeName>
</protein>
<feature type="compositionally biased region" description="Basic and acidic residues" evidence="12">
    <location>
        <begin position="175"/>
        <end position="193"/>
    </location>
</feature>
<dbReference type="SUPFAM" id="SSF52540">
    <property type="entry name" value="P-loop containing nucleoside triphosphate hydrolases"/>
    <property type="match status" value="1"/>
</dbReference>
<evidence type="ECO:0000256" key="12">
    <source>
        <dbReference type="SAM" id="MobiDB-lite"/>
    </source>
</evidence>
<dbReference type="CDD" id="cd04459">
    <property type="entry name" value="Rho_CSD"/>
    <property type="match status" value="1"/>
</dbReference>
<sequence>MFSKTELNEKLTTELRELAKSYGIEGADSLRKIDLVEVLLHQQEIINAAKSGADPYSETEPVAATRTPKTKAVKAPKVAAAAAAPVVVAEQPVTTEEKPLATDEKPVKKRARLTKTEAAAPVEKRRDAVTLFDEPQHQQQPERQPDRTVEAEESVKPISALIEESAEVLPVAPKQKQEPKEKQEKPQRDENRQQKQPGGGNHHKNENSYSNLDFDNVITNEGVLEIMPDGYGFLRSADYNYLTSPDDIYVSQSQIKLFGLKTGDTVKGSIRPPKEGEKYFPLVRVETINGRIPAEVRDRVPFDYLTPLFPTERLNLFTDTSNYSTRIMDLFTPIGKGQRGLIVAQPKTGKTNLLKEVANAIAKNHPEVYLIILLIDERPEEVTDMARSVRAEVIASTFDEPAERHVKIANIVLEKSKRLVESGHDVVILLDSITRLARAYNTTAPASGKILSGGVDANALHKPKRFFGAARNIENGGSLTILATALTDTGSKMDEVIFEEFKGTGNMELQLDRKLSNKRIFPAIDITASSTRRDDLLHDRDTLQRVWILRNHLADMNSQEAMEFVQSQIKGTKSNEEFLISMNS</sequence>
<dbReference type="PROSITE" id="PS51856">
    <property type="entry name" value="RHO_RNA_BD"/>
    <property type="match status" value="1"/>
</dbReference>
<dbReference type="GO" id="GO:0005524">
    <property type="term" value="F:ATP binding"/>
    <property type="evidence" value="ECO:0007669"/>
    <property type="project" value="UniProtKB-UniRule"/>
</dbReference>
<dbReference type="AlphaFoldDB" id="A0A1G7V2X6"/>
<feature type="binding site" evidence="9">
    <location>
        <begin position="335"/>
        <end position="340"/>
    </location>
    <ligand>
        <name>ATP</name>
        <dbReference type="ChEBI" id="CHEBI:30616"/>
    </ligand>
</feature>
<dbReference type="SUPFAM" id="SSF68912">
    <property type="entry name" value="Rho N-terminal domain-like"/>
    <property type="match status" value="1"/>
</dbReference>
<dbReference type="GO" id="GO:0005829">
    <property type="term" value="C:cytosol"/>
    <property type="evidence" value="ECO:0007669"/>
    <property type="project" value="UniProtKB-ARBA"/>
</dbReference>
<evidence type="ECO:0000256" key="11">
    <source>
        <dbReference type="PROSITE-ProRule" id="PRU01203"/>
    </source>
</evidence>
<dbReference type="InterPro" id="IPR041703">
    <property type="entry name" value="Rho_factor_ATP-bd"/>
</dbReference>
<dbReference type="GO" id="GO:0004386">
    <property type="term" value="F:helicase activity"/>
    <property type="evidence" value="ECO:0007669"/>
    <property type="project" value="UniProtKB-UniRule"/>
</dbReference>
<dbReference type="InterPro" id="IPR003593">
    <property type="entry name" value="AAA+_ATPase"/>
</dbReference>
<dbReference type="Pfam" id="PF07497">
    <property type="entry name" value="Rho_RNA_bind"/>
    <property type="match status" value="1"/>
</dbReference>